<proteinExistence type="predicted"/>
<dbReference type="InterPro" id="IPR000160">
    <property type="entry name" value="GGDEF_dom"/>
</dbReference>
<dbReference type="PROSITE" id="PS50887">
    <property type="entry name" value="GGDEF"/>
    <property type="match status" value="1"/>
</dbReference>
<dbReference type="Pfam" id="PF00990">
    <property type="entry name" value="GGDEF"/>
    <property type="match status" value="1"/>
</dbReference>
<evidence type="ECO:0000259" key="1">
    <source>
        <dbReference type="PROSITE" id="PS50887"/>
    </source>
</evidence>
<protein>
    <recommendedName>
        <fullName evidence="1">GGDEF domain-containing protein</fullName>
    </recommendedName>
</protein>
<sequence>MQQLRKVETEINPDGRFSVSMGIAFARENEVNFEMLYSCADKALYYIKQNGKNSYHIFDIF</sequence>
<feature type="domain" description="GGDEF" evidence="1">
    <location>
        <begin position="1"/>
        <end position="60"/>
    </location>
</feature>
<accession>A0A645JZF1</accession>
<dbReference type="AlphaFoldDB" id="A0A645JZF1"/>
<comment type="caution">
    <text evidence="2">The sequence shown here is derived from an EMBL/GenBank/DDBJ whole genome shotgun (WGS) entry which is preliminary data.</text>
</comment>
<dbReference type="InterPro" id="IPR029787">
    <property type="entry name" value="Nucleotide_cyclase"/>
</dbReference>
<organism evidence="2">
    <name type="scientific">bioreactor metagenome</name>
    <dbReference type="NCBI Taxonomy" id="1076179"/>
    <lineage>
        <taxon>unclassified sequences</taxon>
        <taxon>metagenomes</taxon>
        <taxon>ecological metagenomes</taxon>
    </lineage>
</organism>
<name>A0A645JZF1_9ZZZZ</name>
<dbReference type="Gene3D" id="3.30.70.270">
    <property type="match status" value="1"/>
</dbReference>
<dbReference type="SUPFAM" id="SSF55073">
    <property type="entry name" value="Nucleotide cyclase"/>
    <property type="match status" value="1"/>
</dbReference>
<gene>
    <name evidence="2" type="ORF">SDC9_212155</name>
</gene>
<dbReference type="EMBL" id="VSSQ01145173">
    <property type="protein sequence ID" value="MPN64383.1"/>
    <property type="molecule type" value="Genomic_DNA"/>
</dbReference>
<evidence type="ECO:0000313" key="2">
    <source>
        <dbReference type="EMBL" id="MPN64383.1"/>
    </source>
</evidence>
<reference evidence="2" key="1">
    <citation type="submission" date="2019-08" db="EMBL/GenBank/DDBJ databases">
        <authorList>
            <person name="Kucharzyk K."/>
            <person name="Murdoch R.W."/>
            <person name="Higgins S."/>
            <person name="Loffler F."/>
        </authorList>
    </citation>
    <scope>NUCLEOTIDE SEQUENCE</scope>
</reference>
<dbReference type="InterPro" id="IPR043128">
    <property type="entry name" value="Rev_trsase/Diguanyl_cyclase"/>
</dbReference>